<keyword evidence="2" id="KW-0472">Membrane</keyword>
<accession>A0ABW0WYY8</accession>
<dbReference type="Proteomes" id="UP001595975">
    <property type="component" value="Unassembled WGS sequence"/>
</dbReference>
<organism evidence="3 4">
    <name type="scientific">Kitasatospora misakiensis</name>
    <dbReference type="NCBI Taxonomy" id="67330"/>
    <lineage>
        <taxon>Bacteria</taxon>
        <taxon>Bacillati</taxon>
        <taxon>Actinomycetota</taxon>
        <taxon>Actinomycetes</taxon>
        <taxon>Kitasatosporales</taxon>
        <taxon>Streptomycetaceae</taxon>
        <taxon>Kitasatospora</taxon>
    </lineage>
</organism>
<dbReference type="EMBL" id="JBHSOF010000002">
    <property type="protein sequence ID" value="MFC5662066.1"/>
    <property type="molecule type" value="Genomic_DNA"/>
</dbReference>
<evidence type="ECO:0000313" key="3">
    <source>
        <dbReference type="EMBL" id="MFC5662066.1"/>
    </source>
</evidence>
<feature type="compositionally biased region" description="Low complexity" evidence="1">
    <location>
        <begin position="285"/>
        <end position="300"/>
    </location>
</feature>
<feature type="region of interest" description="Disordered" evidence="1">
    <location>
        <begin position="215"/>
        <end position="332"/>
    </location>
</feature>
<evidence type="ECO:0000256" key="1">
    <source>
        <dbReference type="SAM" id="MobiDB-lite"/>
    </source>
</evidence>
<feature type="compositionally biased region" description="Basic and acidic residues" evidence="1">
    <location>
        <begin position="274"/>
        <end position="284"/>
    </location>
</feature>
<keyword evidence="4" id="KW-1185">Reference proteome</keyword>
<proteinExistence type="predicted"/>
<keyword evidence="2" id="KW-1133">Transmembrane helix</keyword>
<evidence type="ECO:0000256" key="2">
    <source>
        <dbReference type="SAM" id="Phobius"/>
    </source>
</evidence>
<sequence length="332" mass="36068">MGIGYLLLYGALAVVALWLVAELLFQNRAPVHWRVLALVGFLAVAVGMAIGSVPVIGGGAAMFAVGQTFVTLSVKRGYAAGWSLRQPDGGLPGPLAKVPLLGALTGGGAVVAAAAVAVERVGEVGAVEEAAELSADTAPEEETPAVEQTAAFAMQELVADGVYAPAYYEQQQTEVLQSVGTAQAVPQQDAYAEAYQAGYDPAQQQLGQYGYEQQQQQWQAQQQPAFGYDQGYGGYPQQDPYGGGYQQQADPYGGYQQQPHVQPQPHEQQHTGQQHHEQQHHEQYGYDQQQQQQWQVQQQPDPHPTGIPQQPQQPQYDQYGYQQQPTWQQHQG</sequence>
<keyword evidence="2" id="KW-0812">Transmembrane</keyword>
<protein>
    <submittedName>
        <fullName evidence="3">Uncharacterized protein</fullName>
    </submittedName>
</protein>
<feature type="transmembrane region" description="Helical" evidence="2">
    <location>
        <begin position="6"/>
        <end position="25"/>
    </location>
</feature>
<feature type="compositionally biased region" description="Low complexity" evidence="1">
    <location>
        <begin position="215"/>
        <end position="272"/>
    </location>
</feature>
<comment type="caution">
    <text evidence="3">The sequence shown here is derived from an EMBL/GenBank/DDBJ whole genome shotgun (WGS) entry which is preliminary data.</text>
</comment>
<reference evidence="4" key="1">
    <citation type="journal article" date="2019" name="Int. J. Syst. Evol. Microbiol.">
        <title>The Global Catalogue of Microorganisms (GCM) 10K type strain sequencing project: providing services to taxonomists for standard genome sequencing and annotation.</title>
        <authorList>
            <consortium name="The Broad Institute Genomics Platform"/>
            <consortium name="The Broad Institute Genome Sequencing Center for Infectious Disease"/>
            <person name="Wu L."/>
            <person name="Ma J."/>
        </authorList>
    </citation>
    <scope>NUCLEOTIDE SEQUENCE [LARGE SCALE GENOMIC DNA]</scope>
    <source>
        <strain evidence="4">CGMCC 4.1437</strain>
    </source>
</reference>
<gene>
    <name evidence="3" type="ORF">ACFP3U_03615</name>
</gene>
<name>A0ABW0WYY8_9ACTN</name>
<dbReference type="RefSeq" id="WP_380223652.1">
    <property type="nucleotide sequence ID" value="NZ_JBHSOF010000002.1"/>
</dbReference>
<feature type="transmembrane region" description="Helical" evidence="2">
    <location>
        <begin position="37"/>
        <end position="65"/>
    </location>
</feature>
<evidence type="ECO:0000313" key="4">
    <source>
        <dbReference type="Proteomes" id="UP001595975"/>
    </source>
</evidence>
<feature type="compositionally biased region" description="Low complexity" evidence="1">
    <location>
        <begin position="308"/>
        <end position="332"/>
    </location>
</feature>